<dbReference type="RefSeq" id="WP_058419769.1">
    <property type="nucleotide sequence ID" value="NZ_LKEF01000012.1"/>
</dbReference>
<name>A0A0W0I1F4_PSEFL</name>
<sequence>MSIEPTLRTNYEDYLNHEIRIEVFGPVKTNRQDANCPMTHYVAKLAIFESGSEVKGTRELLQEQYTDMNKAESAALARGREIVDRVMAL</sequence>
<evidence type="ECO:0000313" key="2">
    <source>
        <dbReference type="Proteomes" id="UP000054197"/>
    </source>
</evidence>
<proteinExistence type="predicted"/>
<organism evidence="1 2">
    <name type="scientific">Pseudomonas fluorescens ICMP 11288</name>
    <dbReference type="NCBI Taxonomy" id="1198309"/>
    <lineage>
        <taxon>Bacteria</taxon>
        <taxon>Pseudomonadati</taxon>
        <taxon>Pseudomonadota</taxon>
        <taxon>Gammaproteobacteria</taxon>
        <taxon>Pseudomonadales</taxon>
        <taxon>Pseudomonadaceae</taxon>
        <taxon>Pseudomonas</taxon>
    </lineage>
</organism>
<dbReference type="EMBL" id="LKEF01000012">
    <property type="protein sequence ID" value="KTB66982.1"/>
    <property type="molecule type" value="Genomic_DNA"/>
</dbReference>
<accession>A0A0W0I1F4</accession>
<dbReference type="Proteomes" id="UP000054197">
    <property type="component" value="Unassembled WGS sequence"/>
</dbReference>
<protein>
    <submittedName>
        <fullName evidence="1">Uncharacterized protein</fullName>
    </submittedName>
</protein>
<reference evidence="1 2" key="1">
    <citation type="submission" date="2015-09" db="EMBL/GenBank/DDBJ databases">
        <title>Genome sequence of ICMP 11288.</title>
        <authorList>
            <person name="Visnovsky S."/>
            <person name="Lu A."/>
            <person name="Panda P."/>
            <person name="Pitman A."/>
        </authorList>
    </citation>
    <scope>NUCLEOTIDE SEQUENCE [LARGE SCALE GENOMIC DNA]</scope>
    <source>
        <strain evidence="1 2">ICMP 11288</strain>
    </source>
</reference>
<gene>
    <name evidence="1" type="ORF">AO063_21015</name>
</gene>
<comment type="caution">
    <text evidence="1">The sequence shown here is derived from an EMBL/GenBank/DDBJ whole genome shotgun (WGS) entry which is preliminary data.</text>
</comment>
<dbReference type="AlphaFoldDB" id="A0A0W0I1F4"/>
<evidence type="ECO:0000313" key="1">
    <source>
        <dbReference type="EMBL" id="KTB66982.1"/>
    </source>
</evidence>